<keyword evidence="2" id="KW-1185">Reference proteome</keyword>
<reference evidence="1 2" key="1">
    <citation type="submission" date="2018-06" db="EMBL/GenBank/DDBJ databases">
        <authorList>
            <person name="Carpenter C.J."/>
            <person name="Mulvenna A.L."/>
            <person name="Najjar D.S."/>
            <person name="Ball S.L."/>
            <person name="Breitenberger C.A."/>
            <person name="Daniels C.J."/>
            <person name="Garlena R.A."/>
            <person name="Russell D.A."/>
            <person name="Pope W.H."/>
            <person name="Jacobs-Sera D."/>
            <person name="Hatfull G.F."/>
        </authorList>
    </citation>
    <scope>NUCLEOTIDE SEQUENCE [LARGE SCALE GENOMIC DNA]</scope>
</reference>
<name>A0A345KUK2_9CAUD</name>
<evidence type="ECO:0000313" key="1">
    <source>
        <dbReference type="EMBL" id="AXH46704.1"/>
    </source>
</evidence>
<dbReference type="EMBL" id="MH479926">
    <property type="protein sequence ID" value="AXH46704.1"/>
    <property type="molecule type" value="Genomic_DNA"/>
</dbReference>
<dbReference type="RefSeq" id="YP_010750141.1">
    <property type="nucleotide sequence ID" value="NC_073330.1"/>
</dbReference>
<evidence type="ECO:0000313" key="2">
    <source>
        <dbReference type="Proteomes" id="UP000257730"/>
    </source>
</evidence>
<gene>
    <name evidence="1" type="primary">42</name>
    <name evidence="1" type="ORF">SEA_SYNEPSIS_42</name>
</gene>
<sequence length="113" mass="13040">MPNCAYCGINRSEDDLRVQQIKNQRPINVCKDERFCKVPDPFNDGRNYEFRVIPGVTNDVTVSRDGETKFNGKPIYGREVSRRLRKHDGTVISIQMAIHLAFPDIPLRYTPTE</sequence>
<protein>
    <submittedName>
        <fullName evidence="1">Uncharacterized protein</fullName>
    </submittedName>
</protein>
<proteinExistence type="predicted"/>
<accession>A0A345KUK2</accession>
<dbReference type="Proteomes" id="UP000257730">
    <property type="component" value="Segment"/>
</dbReference>
<dbReference type="GeneID" id="79993490"/>
<dbReference type="KEGG" id="vg:79993490"/>
<organism evidence="1 2">
    <name type="scientific">Arthrobacter phage Synepsis</name>
    <dbReference type="NCBI Taxonomy" id="2250389"/>
    <lineage>
        <taxon>Viruses</taxon>
        <taxon>Duplodnaviria</taxon>
        <taxon>Heunggongvirae</taxon>
        <taxon>Uroviricota</taxon>
        <taxon>Caudoviricetes</taxon>
        <taxon>Gordonvirus</taxon>
        <taxon>Gordonvirus synepsis</taxon>
    </lineage>
</organism>